<keyword evidence="2" id="KW-0808">Transferase</keyword>
<reference evidence="2 3" key="1">
    <citation type="submission" date="2018-04" db="EMBL/GenBank/DDBJ databases">
        <title>Complete genome uncultured novel isolate.</title>
        <authorList>
            <person name="Merlino G."/>
        </authorList>
    </citation>
    <scope>NUCLEOTIDE SEQUENCE [LARGE SCALE GENOMIC DNA]</scope>
    <source>
        <strain evidence="3">R1DC9</strain>
    </source>
</reference>
<evidence type="ECO:0000259" key="1">
    <source>
        <dbReference type="Pfam" id="PF00483"/>
    </source>
</evidence>
<evidence type="ECO:0000313" key="3">
    <source>
        <dbReference type="Proteomes" id="UP000298616"/>
    </source>
</evidence>
<dbReference type="PANTHER" id="PTHR42883:SF2">
    <property type="entry name" value="THYMIDYLYLTRANSFERASE"/>
    <property type="match status" value="1"/>
</dbReference>
<dbReference type="Gene3D" id="3.90.550.10">
    <property type="entry name" value="Spore Coat Polysaccharide Biosynthesis Protein SpsA, Chain A"/>
    <property type="match status" value="1"/>
</dbReference>
<dbReference type="SUPFAM" id="SSF53448">
    <property type="entry name" value="Nucleotide-diphospho-sugar transferases"/>
    <property type="match status" value="1"/>
</dbReference>
<dbReference type="GO" id="GO:0016740">
    <property type="term" value="F:transferase activity"/>
    <property type="evidence" value="ECO:0007669"/>
    <property type="project" value="UniProtKB-KW"/>
</dbReference>
<organism evidence="2 3">
    <name type="scientific">Mangrovivirga cuniculi</name>
    <dbReference type="NCBI Taxonomy" id="2715131"/>
    <lineage>
        <taxon>Bacteria</taxon>
        <taxon>Pseudomonadati</taxon>
        <taxon>Bacteroidota</taxon>
        <taxon>Cytophagia</taxon>
        <taxon>Cytophagales</taxon>
        <taxon>Mangrovivirgaceae</taxon>
        <taxon>Mangrovivirga</taxon>
    </lineage>
</organism>
<dbReference type="Gene3D" id="2.160.10.10">
    <property type="entry name" value="Hexapeptide repeat proteins"/>
    <property type="match status" value="1"/>
</dbReference>
<protein>
    <submittedName>
        <fullName evidence="2">Glucose-1-phosphate thymidylyltransferase</fullName>
    </submittedName>
</protein>
<dbReference type="Pfam" id="PF00483">
    <property type="entry name" value="NTP_transferase"/>
    <property type="match status" value="1"/>
</dbReference>
<evidence type="ECO:0000313" key="2">
    <source>
        <dbReference type="EMBL" id="QCK13746.1"/>
    </source>
</evidence>
<dbReference type="InterPro" id="IPR005835">
    <property type="entry name" value="NTP_transferase_dom"/>
</dbReference>
<accession>A0A4D7JQF6</accession>
<proteinExistence type="predicted"/>
<dbReference type="EMBL" id="CP028923">
    <property type="protein sequence ID" value="QCK13746.1"/>
    <property type="molecule type" value="Genomic_DNA"/>
</dbReference>
<name>A0A4D7JQF6_9BACT</name>
<dbReference type="Proteomes" id="UP000298616">
    <property type="component" value="Chromosome"/>
</dbReference>
<dbReference type="AlphaFoldDB" id="A0A4D7JQF6"/>
<keyword evidence="3" id="KW-1185">Reference proteome</keyword>
<sequence>MTGLGIKLKYMKAIIPVAGSGTHLRPLTHTQPKCLLPLAGKPILGHIIDYLGESGIKEMIFIVGHLSQKIEKFLDEFLHDRKIKYKTIYQEPGKGLGHAILLASEYFKDDKEVIVHLGDSIIRTNPEFFSKNSAQSVICLKKVSVPGNFGICEVSSDGFIRKMVEKPKVPKSNYAIVGLYRIQEVPLFIESLKMEYESKSGKDEAQLTDALQYMVQKGSKIKMIKTDRWFDCSRKESLLEANRMLMNVGELPKNYDSIYSKTIIIPPVVIGKNCEIKNAIIGPNVVVGHNSEIYDAIIKESILGNKTEIRNTVIQESIIGNDSTFYGSNLKLNLGDNTDIDLTS</sequence>
<dbReference type="InterPro" id="IPR029044">
    <property type="entry name" value="Nucleotide-diphossugar_trans"/>
</dbReference>
<dbReference type="KEGG" id="fpf:DCC35_02730"/>
<dbReference type="PANTHER" id="PTHR42883">
    <property type="entry name" value="GLUCOSE-1-PHOSPHATE THYMIDYLTRANSFERASE"/>
    <property type="match status" value="1"/>
</dbReference>
<dbReference type="OrthoDB" id="9803871at2"/>
<gene>
    <name evidence="2" type="ORF">DCC35_02730</name>
</gene>
<feature type="domain" description="Nucleotidyl transferase" evidence="1">
    <location>
        <begin position="12"/>
        <end position="245"/>
    </location>
</feature>